<dbReference type="AlphaFoldDB" id="A0A4Y2BF26"/>
<feature type="compositionally biased region" description="Polar residues" evidence="1">
    <location>
        <begin position="30"/>
        <end position="42"/>
    </location>
</feature>
<organism evidence="2 3">
    <name type="scientific">Araneus ventricosus</name>
    <name type="common">Orbweaver spider</name>
    <name type="synonym">Epeira ventricosa</name>
    <dbReference type="NCBI Taxonomy" id="182803"/>
    <lineage>
        <taxon>Eukaryota</taxon>
        <taxon>Metazoa</taxon>
        <taxon>Ecdysozoa</taxon>
        <taxon>Arthropoda</taxon>
        <taxon>Chelicerata</taxon>
        <taxon>Arachnida</taxon>
        <taxon>Araneae</taxon>
        <taxon>Araneomorphae</taxon>
        <taxon>Entelegynae</taxon>
        <taxon>Araneoidea</taxon>
        <taxon>Araneidae</taxon>
        <taxon>Araneus</taxon>
    </lineage>
</organism>
<reference evidence="2 3" key="1">
    <citation type="journal article" date="2019" name="Sci. Rep.">
        <title>Orb-weaving spider Araneus ventricosus genome elucidates the spidroin gene catalogue.</title>
        <authorList>
            <person name="Kono N."/>
            <person name="Nakamura H."/>
            <person name="Ohtoshi R."/>
            <person name="Moran D.A.P."/>
            <person name="Shinohara A."/>
            <person name="Yoshida Y."/>
            <person name="Fujiwara M."/>
            <person name="Mori M."/>
            <person name="Tomita M."/>
            <person name="Arakawa K."/>
        </authorList>
    </citation>
    <scope>NUCLEOTIDE SEQUENCE [LARGE SCALE GENOMIC DNA]</scope>
</reference>
<evidence type="ECO:0000313" key="3">
    <source>
        <dbReference type="Proteomes" id="UP000499080"/>
    </source>
</evidence>
<evidence type="ECO:0000313" key="2">
    <source>
        <dbReference type="EMBL" id="GBL89985.1"/>
    </source>
</evidence>
<accession>A0A4Y2BF26</accession>
<gene>
    <name evidence="2" type="ORF">AVEN_178391_1</name>
</gene>
<comment type="caution">
    <text evidence="2">The sequence shown here is derived from an EMBL/GenBank/DDBJ whole genome shotgun (WGS) entry which is preliminary data.</text>
</comment>
<sequence>MKDNVQNNQSGNETFLTQLTSEIKMAAASIPSTSGIQQTPSNNKEEEKVRPSTIEEESTNKKSFDYKMVKQPALDHLTWNDKAVYTHGVERGIRTSTTKKHAHNDMKKF</sequence>
<feature type="region of interest" description="Disordered" evidence="1">
    <location>
        <begin position="29"/>
        <end position="59"/>
    </location>
</feature>
<dbReference type="EMBL" id="BGPR01000068">
    <property type="protein sequence ID" value="GBL89985.1"/>
    <property type="molecule type" value="Genomic_DNA"/>
</dbReference>
<keyword evidence="3" id="KW-1185">Reference proteome</keyword>
<evidence type="ECO:0000256" key="1">
    <source>
        <dbReference type="SAM" id="MobiDB-lite"/>
    </source>
</evidence>
<dbReference type="Proteomes" id="UP000499080">
    <property type="component" value="Unassembled WGS sequence"/>
</dbReference>
<proteinExistence type="predicted"/>
<protein>
    <submittedName>
        <fullName evidence="2">Uncharacterized protein</fullName>
    </submittedName>
</protein>
<dbReference type="OrthoDB" id="10443488at2759"/>
<name>A0A4Y2BF26_ARAVE</name>